<protein>
    <submittedName>
        <fullName evidence="2">Uncharacterized protein</fullName>
    </submittedName>
</protein>
<keyword evidence="3" id="KW-1185">Reference proteome</keyword>
<evidence type="ECO:0000256" key="1">
    <source>
        <dbReference type="SAM" id="MobiDB-lite"/>
    </source>
</evidence>
<feature type="region of interest" description="Disordered" evidence="1">
    <location>
        <begin position="90"/>
        <end position="169"/>
    </location>
</feature>
<dbReference type="Proteomes" id="UP000008229">
    <property type="component" value="Chromosome"/>
</dbReference>
<proteinExistence type="predicted"/>
<dbReference type="KEGG" id="cwo:Cwoe_3670"/>
<dbReference type="STRING" id="469383.Cwoe_3670"/>
<reference evidence="2 3" key="1">
    <citation type="journal article" date="2010" name="Stand. Genomic Sci.">
        <title>Complete genome sequence of Conexibacter woesei type strain (ID131577).</title>
        <authorList>
            <person name="Pukall R."/>
            <person name="Lapidus A."/>
            <person name="Glavina Del Rio T."/>
            <person name="Copeland A."/>
            <person name="Tice H."/>
            <person name="Cheng J.-F."/>
            <person name="Lucas S."/>
            <person name="Chen F."/>
            <person name="Nolan M."/>
            <person name="Bruce D."/>
            <person name="Goodwin L."/>
            <person name="Pitluck S."/>
            <person name="Mavromatis K."/>
            <person name="Ivanova N."/>
            <person name="Ovchinnikova G."/>
            <person name="Pati A."/>
            <person name="Chen A."/>
            <person name="Palaniappan K."/>
            <person name="Land M."/>
            <person name="Hauser L."/>
            <person name="Chang Y.-J."/>
            <person name="Jeffries C.D."/>
            <person name="Chain P."/>
            <person name="Meincke L."/>
            <person name="Sims D."/>
            <person name="Brettin T."/>
            <person name="Detter J.C."/>
            <person name="Rohde M."/>
            <person name="Goeker M."/>
            <person name="Bristow J."/>
            <person name="Eisen J.A."/>
            <person name="Markowitz V."/>
            <person name="Kyrpides N.C."/>
            <person name="Klenk H.-P."/>
            <person name="Hugenholtz P."/>
        </authorList>
    </citation>
    <scope>NUCLEOTIDE SEQUENCE [LARGE SCALE GENOMIC DNA]</scope>
    <source>
        <strain evidence="3">DSM 14684 / CIP 108061 / JCM 11494 / NBRC 100937 / ID131577</strain>
    </source>
</reference>
<feature type="compositionally biased region" description="Basic and acidic residues" evidence="1">
    <location>
        <begin position="108"/>
        <end position="123"/>
    </location>
</feature>
<dbReference type="EMBL" id="CP001854">
    <property type="protein sequence ID" value="ADB52087.1"/>
    <property type="molecule type" value="Genomic_DNA"/>
</dbReference>
<accession>D3F1C4</accession>
<gene>
    <name evidence="2" type="ordered locus">Cwoe_3670</name>
</gene>
<evidence type="ECO:0000313" key="3">
    <source>
        <dbReference type="Proteomes" id="UP000008229"/>
    </source>
</evidence>
<name>D3F1C4_CONWI</name>
<feature type="compositionally biased region" description="Gly residues" evidence="1">
    <location>
        <begin position="145"/>
        <end position="169"/>
    </location>
</feature>
<evidence type="ECO:0000313" key="2">
    <source>
        <dbReference type="EMBL" id="ADB52087.1"/>
    </source>
</evidence>
<dbReference type="AlphaFoldDB" id="D3F1C4"/>
<dbReference type="HOGENOM" id="CLU_968775_0_0_11"/>
<sequence>MVLALAATGIVIVALLGEVMLPRLEESLERFRARRRRIPSTAEFDLDPGRERRAEARARLLLKSCVNDEEWAMYRDLGFIRVWGMQAGRPSATRARDRHGDDDDGVRDEDGVRGWDGDGREDGDAVVSGDGWRRDGGTSGDASGDRGGWGSDGGASGDASGDRGGWGRDGWGRDDDVPYAYLVYPHKPILSYVPQTGRLLNEYCVEFPDETRPYGSARLPDSDDVLAKWMALTGDEQRLMRTANMHLPGRQIDPRQVKRDLWRLRQWEQERARSGGDAARDSRVPAS</sequence>
<organism evidence="2 3">
    <name type="scientific">Conexibacter woesei (strain DSM 14684 / CCUG 47730 / CIP 108061 / JCM 11494 / NBRC 100937 / ID131577)</name>
    <dbReference type="NCBI Taxonomy" id="469383"/>
    <lineage>
        <taxon>Bacteria</taxon>
        <taxon>Bacillati</taxon>
        <taxon>Actinomycetota</taxon>
        <taxon>Thermoleophilia</taxon>
        <taxon>Solirubrobacterales</taxon>
        <taxon>Conexibacteraceae</taxon>
        <taxon>Conexibacter</taxon>
    </lineage>
</organism>
<dbReference type="OrthoDB" id="5244860at2"/>
<reference evidence="3" key="2">
    <citation type="submission" date="2010-01" db="EMBL/GenBank/DDBJ databases">
        <title>The complete genome of Conexibacter woesei DSM 14684.</title>
        <authorList>
            <consortium name="US DOE Joint Genome Institute (JGI-PGF)"/>
            <person name="Lucas S."/>
            <person name="Copeland A."/>
            <person name="Lapidus A."/>
            <person name="Glavina del Rio T."/>
            <person name="Dalin E."/>
            <person name="Tice H."/>
            <person name="Bruce D."/>
            <person name="Goodwin L."/>
            <person name="Pitluck S."/>
            <person name="Kyrpides N."/>
            <person name="Mavromatis K."/>
            <person name="Ivanova N."/>
            <person name="Mikhailova N."/>
            <person name="Chertkov O."/>
            <person name="Brettin T."/>
            <person name="Detter J.C."/>
            <person name="Han C."/>
            <person name="Larimer F."/>
            <person name="Land M."/>
            <person name="Hauser L."/>
            <person name="Markowitz V."/>
            <person name="Cheng J.-F."/>
            <person name="Hugenholtz P."/>
            <person name="Woyke T."/>
            <person name="Wu D."/>
            <person name="Pukall R."/>
            <person name="Steenblock K."/>
            <person name="Schneider S."/>
            <person name="Klenk H.-P."/>
            <person name="Eisen J.A."/>
        </authorList>
    </citation>
    <scope>NUCLEOTIDE SEQUENCE [LARGE SCALE GENOMIC DNA]</scope>
    <source>
        <strain evidence="3">DSM 14684 / CIP 108061 / JCM 11494 / NBRC 100937 / ID131577</strain>
    </source>
</reference>
<dbReference type="RefSeq" id="WP_012935138.1">
    <property type="nucleotide sequence ID" value="NC_013739.1"/>
</dbReference>